<dbReference type="EMBL" id="CP046622">
    <property type="protein sequence ID" value="QGW84758.1"/>
    <property type="molecule type" value="Genomic_DNA"/>
</dbReference>
<evidence type="ECO:0000259" key="4">
    <source>
        <dbReference type="Pfam" id="PF07804"/>
    </source>
</evidence>
<dbReference type="NCBIfam" id="TIGR03071">
    <property type="entry name" value="couple_hipA"/>
    <property type="match status" value="1"/>
</dbReference>
<dbReference type="InterPro" id="IPR012893">
    <property type="entry name" value="HipA-like_C"/>
</dbReference>
<gene>
    <name evidence="6" type="ORF">GOQ09_25690</name>
</gene>
<organism evidence="6 7">
    <name type="scientific">Variovorax paradoxus</name>
    <dbReference type="NCBI Taxonomy" id="34073"/>
    <lineage>
        <taxon>Bacteria</taxon>
        <taxon>Pseudomonadati</taxon>
        <taxon>Pseudomonadota</taxon>
        <taxon>Betaproteobacteria</taxon>
        <taxon>Burkholderiales</taxon>
        <taxon>Comamonadaceae</taxon>
        <taxon>Variovorax</taxon>
    </lineage>
</organism>
<evidence type="ECO:0000313" key="6">
    <source>
        <dbReference type="EMBL" id="QGW84758.1"/>
    </source>
</evidence>
<dbReference type="GO" id="GO:0005829">
    <property type="term" value="C:cytosol"/>
    <property type="evidence" value="ECO:0007669"/>
    <property type="project" value="TreeGrafter"/>
</dbReference>
<keyword evidence="3" id="KW-0418">Kinase</keyword>
<evidence type="ECO:0000256" key="3">
    <source>
        <dbReference type="ARBA" id="ARBA00022777"/>
    </source>
</evidence>
<dbReference type="PANTHER" id="PTHR37419:SF1">
    <property type="entry name" value="SERINE_THREONINE-PROTEIN KINASE TOXIN HIPA"/>
    <property type="match status" value="1"/>
</dbReference>
<sequence length="447" mass="50215">MQALNAWMNGELVGTWLVDRDSHTFRYHPRWLDSPRQRSLSLSIPINSTLEVRGDVVRNYFDNLLPDNIAVRVRLGRRFKLKDIDTFDLLEAIGRDCVGAVQLLPEGAEPEGWRAVNCEPLGDNEVAELLRTVPSDATPESMRDEDLFRISLAGAQEKTALTRWNGAWCRPHGATPTTHIIKLPLGLIGGSRRVDASDSVQNEWLCAQIVEALGLPVAPTSIATFEGQTVLVVERFDREWMEGGTWIARLPQEDFCQAMGLPSTRKYEQDEGPGMPNCLQLLQGSRSADDRTRFLLTQLAFFLLAATDGHAKNFSVRLYQGDVYDMTPLYDIISMWPYFGTGPNQFQSRKAGLAMAVRSKNKHYVFHTIQTRHWHQLAMKNGGIEVWNAMLGMVESLDEALDEVEALLPTDFPARTWEAISRSMRSEAERFRSGLADIGNAGAPRVE</sequence>
<dbReference type="RefSeq" id="WP_157616459.1">
    <property type="nucleotide sequence ID" value="NZ_CP046622.1"/>
</dbReference>
<evidence type="ECO:0000256" key="2">
    <source>
        <dbReference type="ARBA" id="ARBA00022679"/>
    </source>
</evidence>
<dbReference type="InterPro" id="IPR052028">
    <property type="entry name" value="HipA_Ser/Thr_kinase"/>
</dbReference>
<dbReference type="PANTHER" id="PTHR37419">
    <property type="entry name" value="SERINE/THREONINE-PROTEIN KINASE TOXIN HIPA"/>
    <property type="match status" value="1"/>
</dbReference>
<evidence type="ECO:0000313" key="7">
    <source>
        <dbReference type="Proteomes" id="UP000425817"/>
    </source>
</evidence>
<protein>
    <submittedName>
        <fullName evidence="6">Type II toxin-antitoxin system HipA family toxin</fullName>
    </submittedName>
</protein>
<dbReference type="Proteomes" id="UP000425817">
    <property type="component" value="Chromosome"/>
</dbReference>
<dbReference type="InterPro" id="IPR017508">
    <property type="entry name" value="HipA_N1"/>
</dbReference>
<comment type="similarity">
    <text evidence="1">Belongs to the HipA Ser/Thr kinase family.</text>
</comment>
<dbReference type="OrthoDB" id="9805913at2"/>
<proteinExistence type="inferred from homology"/>
<evidence type="ECO:0000259" key="5">
    <source>
        <dbReference type="Pfam" id="PF13657"/>
    </source>
</evidence>
<feature type="domain" description="HipA-like C-terminal" evidence="4">
    <location>
        <begin position="150"/>
        <end position="394"/>
    </location>
</feature>
<dbReference type="GO" id="GO:0004674">
    <property type="term" value="F:protein serine/threonine kinase activity"/>
    <property type="evidence" value="ECO:0007669"/>
    <property type="project" value="TreeGrafter"/>
</dbReference>
<accession>A0A6I6HP14</accession>
<dbReference type="Pfam" id="PF07804">
    <property type="entry name" value="HipA_C"/>
    <property type="match status" value="1"/>
</dbReference>
<keyword evidence="2" id="KW-0808">Transferase</keyword>
<feature type="domain" description="HipA N-terminal subdomain 1" evidence="5">
    <location>
        <begin position="4"/>
        <end position="103"/>
    </location>
</feature>
<dbReference type="Pfam" id="PF13657">
    <property type="entry name" value="Couple_hipA"/>
    <property type="match status" value="1"/>
</dbReference>
<dbReference type="AlphaFoldDB" id="A0A6I6HP14"/>
<evidence type="ECO:0000256" key="1">
    <source>
        <dbReference type="ARBA" id="ARBA00010164"/>
    </source>
</evidence>
<dbReference type="CDD" id="cd17808">
    <property type="entry name" value="HipA_Ec_like"/>
    <property type="match status" value="1"/>
</dbReference>
<reference evidence="6 7" key="1">
    <citation type="submission" date="2019-12" db="EMBL/GenBank/DDBJ databases">
        <title>Hybrid Genome Assemblies of two High G+C Isolates from Undergraduate Microbiology Courses.</title>
        <authorList>
            <person name="Ne Ville C.J."/>
            <person name="Enright D."/>
            <person name="Hernandez I."/>
            <person name="Dodsworth J."/>
            <person name="Orwin P.M."/>
        </authorList>
    </citation>
    <scope>NUCLEOTIDE SEQUENCE [LARGE SCALE GENOMIC DNA]</scope>
    <source>
        <strain evidence="6 7">CSUSB</strain>
    </source>
</reference>
<name>A0A6I6HP14_VARPD</name>